<evidence type="ECO:0000313" key="3">
    <source>
        <dbReference type="Proteomes" id="UP001497382"/>
    </source>
</evidence>
<protein>
    <submittedName>
        <fullName evidence="2">Uncharacterized protein</fullName>
    </submittedName>
</protein>
<feature type="region of interest" description="Disordered" evidence="1">
    <location>
        <begin position="1"/>
        <end position="23"/>
    </location>
</feature>
<sequence length="311" mass="36338">MEAGNVVEEDIEEEKDEEIEEDNVEEIEKEEDFFVELFYQAFERRRPVGIASDENIRRSIQKIVDYFRENGSPAGVCARNRFLSVEDYLGYFYYYSPISAGVTRFKALDAIQNCENFRVCFRRPSLKLVSVGGGTGSDLVGLWSGLYENSDIRNMELLLIEKNKKWKPYFQVVEQLLRNRNINFGNASKFIKSRKITTSFICTDMRNEMIPECVEALEEANVVWMKGFLSTLRNDDERRCVTKRIISSMTRGALLVVMESLAYDQFNVFVEKRKLTRLYNTNNGYILWLKSLTKYRIISSTKVEMIIFQKT</sequence>
<dbReference type="Proteomes" id="UP001497382">
    <property type="component" value="Unassembled WGS sequence"/>
</dbReference>
<feature type="compositionally biased region" description="Acidic residues" evidence="1">
    <location>
        <begin position="7"/>
        <end position="23"/>
    </location>
</feature>
<gene>
    <name evidence="2" type="ORF">LARSCL_LOCUS658</name>
</gene>
<organism evidence="2 3">
    <name type="scientific">Larinioides sclopetarius</name>
    <dbReference type="NCBI Taxonomy" id="280406"/>
    <lineage>
        <taxon>Eukaryota</taxon>
        <taxon>Metazoa</taxon>
        <taxon>Ecdysozoa</taxon>
        <taxon>Arthropoda</taxon>
        <taxon>Chelicerata</taxon>
        <taxon>Arachnida</taxon>
        <taxon>Araneae</taxon>
        <taxon>Araneomorphae</taxon>
        <taxon>Entelegynae</taxon>
        <taxon>Araneoidea</taxon>
        <taxon>Araneidae</taxon>
        <taxon>Larinioides</taxon>
    </lineage>
</organism>
<evidence type="ECO:0000313" key="2">
    <source>
        <dbReference type="EMBL" id="CAL1261855.1"/>
    </source>
</evidence>
<comment type="caution">
    <text evidence="2">The sequence shown here is derived from an EMBL/GenBank/DDBJ whole genome shotgun (WGS) entry which is preliminary data.</text>
</comment>
<evidence type="ECO:0000256" key="1">
    <source>
        <dbReference type="SAM" id="MobiDB-lite"/>
    </source>
</evidence>
<dbReference type="EMBL" id="CAXIEN010000004">
    <property type="protein sequence ID" value="CAL1261855.1"/>
    <property type="molecule type" value="Genomic_DNA"/>
</dbReference>
<proteinExistence type="predicted"/>
<dbReference type="AlphaFoldDB" id="A0AAV1YU26"/>
<keyword evidence="3" id="KW-1185">Reference proteome</keyword>
<name>A0AAV1YU26_9ARAC</name>
<reference evidence="2 3" key="1">
    <citation type="submission" date="2024-04" db="EMBL/GenBank/DDBJ databases">
        <authorList>
            <person name="Rising A."/>
            <person name="Reimegard J."/>
            <person name="Sonavane S."/>
            <person name="Akerstrom W."/>
            <person name="Nylinder S."/>
            <person name="Hedman E."/>
            <person name="Kallberg Y."/>
        </authorList>
    </citation>
    <scope>NUCLEOTIDE SEQUENCE [LARGE SCALE GENOMIC DNA]</scope>
</reference>
<accession>A0AAV1YU26</accession>